<feature type="binding site" evidence="5">
    <location>
        <position position="334"/>
    </location>
    <ligand>
        <name>substrate</name>
    </ligand>
</feature>
<dbReference type="InterPro" id="IPR007724">
    <property type="entry name" value="Poly_GlycHdrlase"/>
</dbReference>
<evidence type="ECO:0000256" key="3">
    <source>
        <dbReference type="ARBA" id="ARBA00022801"/>
    </source>
</evidence>
<evidence type="ECO:0000259" key="6">
    <source>
        <dbReference type="Pfam" id="PF05028"/>
    </source>
</evidence>
<feature type="active site" evidence="4">
    <location>
        <position position="276"/>
    </location>
</feature>
<feature type="domain" description="PARG catalytic Macro" evidence="6">
    <location>
        <begin position="245"/>
        <end position="498"/>
    </location>
</feature>
<evidence type="ECO:0000259" key="7">
    <source>
        <dbReference type="Pfam" id="PF20811"/>
    </source>
</evidence>
<dbReference type="GO" id="GO:0004649">
    <property type="term" value="F:poly(ADP-ribose) glycohydrolase activity"/>
    <property type="evidence" value="ECO:0007669"/>
    <property type="project" value="UniProtKB-EC"/>
</dbReference>
<dbReference type="InterPro" id="IPR048362">
    <property type="entry name" value="PARG_helical"/>
</dbReference>
<feature type="active site" evidence="4">
    <location>
        <position position="294"/>
    </location>
</feature>
<dbReference type="Proteomes" id="UP000195402">
    <property type="component" value="Unassembled WGS sequence"/>
</dbReference>
<dbReference type="FunCoup" id="A0A200R8H3">
    <property type="interactions" value="1040"/>
</dbReference>
<sequence length="631" mass="70187">MENHEDLNSILPFLPLVVLESSSLSWPTQIVEALKSLSRGPDHSRVDSGEVLFLAISDLRDSLGLFSAAERLASSAAQGYALFFDELMSRVESRKWFGEVVPALATLLLQLPSLLEAHYRNADDILGGGKEGYPRVRTGLRLLGPQEAGIVFLSQELIGALLACSFFCLFPVINRGAKHLPAINFDHLFASLHPSYRQNQEHKIRCLIHYFERISSCMPTCFVSFERKVLPLKCSPHCVSYPQTDFWSKSTISLNHFEVSRSGLIEDQLGEALEVDFANKYIGGGSLSRGCVQEEIRFMINPELVVGMLFLPSMEDNEAIEIVGAERFSNYSGYASSFRFSGDYLDKKLVDCMGRRKTRIVAIDALCSPRMRQYRVEYLLRETNKAFCGFFDQSKYQRNQKVFQEDEICRDSLNWDSKAPNNKSENVLELHEQPSTAEGLNGGATGVEFIGKSLDEHSSQDQDTEDAVGVATGNWGCGAFGGDPEIKVIIQWLAASQLGFLHRHSHVSGFCPSEGQCTNMRLPNSRIRSTVQIDNALFFKAFHFVLHVWGGGSAESRPGESLDSVSRMDSRRALEYVGRVLISEIKCVAAAASPVTFVSYVCENGVLSLICVSIRLPLQLKLQSDGIWDGI</sequence>
<feature type="domain" description="PARG helical" evidence="7">
    <location>
        <begin position="88"/>
        <end position="227"/>
    </location>
</feature>
<evidence type="ECO:0000256" key="2">
    <source>
        <dbReference type="ARBA" id="ARBA00012255"/>
    </source>
</evidence>
<feature type="binding site" evidence="5">
    <location>
        <position position="293"/>
    </location>
    <ligand>
        <name>substrate</name>
    </ligand>
</feature>
<dbReference type="AlphaFoldDB" id="A0A200R8H3"/>
<dbReference type="GO" id="GO:0005634">
    <property type="term" value="C:nucleus"/>
    <property type="evidence" value="ECO:0007669"/>
    <property type="project" value="TreeGrafter"/>
</dbReference>
<organism evidence="8 9">
    <name type="scientific">Macleaya cordata</name>
    <name type="common">Five-seeded plume-poppy</name>
    <name type="synonym">Bocconia cordata</name>
    <dbReference type="NCBI Taxonomy" id="56857"/>
    <lineage>
        <taxon>Eukaryota</taxon>
        <taxon>Viridiplantae</taxon>
        <taxon>Streptophyta</taxon>
        <taxon>Embryophyta</taxon>
        <taxon>Tracheophyta</taxon>
        <taxon>Spermatophyta</taxon>
        <taxon>Magnoliopsida</taxon>
        <taxon>Ranunculales</taxon>
        <taxon>Papaveraceae</taxon>
        <taxon>Papaveroideae</taxon>
        <taxon>Macleaya</taxon>
    </lineage>
</organism>
<keyword evidence="9" id="KW-1185">Reference proteome</keyword>
<gene>
    <name evidence="8" type="ORF">BVC80_1223g13</name>
</gene>
<dbReference type="OMA" id="LHGWTVG"/>
<reference evidence="8 9" key="1">
    <citation type="journal article" date="2017" name="Mol. Plant">
        <title>The Genome of Medicinal Plant Macleaya cordata Provides New Insights into Benzylisoquinoline Alkaloids Metabolism.</title>
        <authorList>
            <person name="Liu X."/>
            <person name="Liu Y."/>
            <person name="Huang P."/>
            <person name="Ma Y."/>
            <person name="Qing Z."/>
            <person name="Tang Q."/>
            <person name="Cao H."/>
            <person name="Cheng P."/>
            <person name="Zheng Y."/>
            <person name="Yuan Z."/>
            <person name="Zhou Y."/>
            <person name="Liu J."/>
            <person name="Tang Z."/>
            <person name="Zhuo Y."/>
            <person name="Zhang Y."/>
            <person name="Yu L."/>
            <person name="Huang J."/>
            <person name="Yang P."/>
            <person name="Peng Q."/>
            <person name="Zhang J."/>
            <person name="Jiang W."/>
            <person name="Zhang Z."/>
            <person name="Lin K."/>
            <person name="Ro D.K."/>
            <person name="Chen X."/>
            <person name="Xiong X."/>
            <person name="Shang Y."/>
            <person name="Huang S."/>
            <person name="Zeng J."/>
        </authorList>
    </citation>
    <scope>NUCLEOTIDE SEQUENCE [LARGE SCALE GENOMIC DNA]</scope>
    <source>
        <strain evidence="9">cv. BLH2017</strain>
        <tissue evidence="8">Root</tissue>
    </source>
</reference>
<dbReference type="PANTHER" id="PTHR12837:SF0">
    <property type="entry name" value="POLY(ADP-RIBOSE) GLYCOHYDROLASE"/>
    <property type="match status" value="1"/>
</dbReference>
<dbReference type="OrthoDB" id="1937899at2759"/>
<dbReference type="GO" id="GO:0005975">
    <property type="term" value="P:carbohydrate metabolic process"/>
    <property type="evidence" value="ECO:0007669"/>
    <property type="project" value="InterPro"/>
</dbReference>
<keyword evidence="3 8" id="KW-0378">Hydrolase</keyword>
<feature type="active site" evidence="4">
    <location>
        <position position="295"/>
    </location>
</feature>
<evidence type="ECO:0000256" key="1">
    <source>
        <dbReference type="ARBA" id="ARBA00009545"/>
    </source>
</evidence>
<evidence type="ECO:0000313" key="8">
    <source>
        <dbReference type="EMBL" id="OVA18990.1"/>
    </source>
</evidence>
<dbReference type="GO" id="GO:1990966">
    <property type="term" value="P:ATP generation from poly-ADP-D-ribose"/>
    <property type="evidence" value="ECO:0007669"/>
    <property type="project" value="TreeGrafter"/>
</dbReference>
<evidence type="ECO:0000256" key="5">
    <source>
        <dbReference type="PIRSR" id="PIRSR607724-2"/>
    </source>
</evidence>
<dbReference type="InParanoid" id="A0A200R8H3"/>
<dbReference type="Pfam" id="PF20811">
    <property type="entry name" value="PARG_cat_N"/>
    <property type="match status" value="1"/>
</dbReference>
<protein>
    <recommendedName>
        <fullName evidence="2">poly(ADP-ribose) glycohydrolase</fullName>
        <ecNumber evidence="2">3.2.1.143</ecNumber>
    </recommendedName>
</protein>
<dbReference type="GO" id="GO:0009225">
    <property type="term" value="P:nucleotide-sugar metabolic process"/>
    <property type="evidence" value="ECO:0007669"/>
    <property type="project" value="TreeGrafter"/>
</dbReference>
<dbReference type="EC" id="3.2.1.143" evidence="2"/>
<dbReference type="GO" id="GO:0005737">
    <property type="term" value="C:cytoplasm"/>
    <property type="evidence" value="ECO:0007669"/>
    <property type="project" value="TreeGrafter"/>
</dbReference>
<comment type="similarity">
    <text evidence="1">Belongs to the poly(ADP-ribose) glycohydrolase family.</text>
</comment>
<dbReference type="GO" id="GO:0006282">
    <property type="term" value="P:regulation of DNA repair"/>
    <property type="evidence" value="ECO:0007669"/>
    <property type="project" value="InterPro"/>
</dbReference>
<dbReference type="STRING" id="56857.A0A200R8H3"/>
<accession>A0A200R8H3</accession>
<evidence type="ECO:0000256" key="4">
    <source>
        <dbReference type="PIRSR" id="PIRSR607724-1"/>
    </source>
</evidence>
<proteinExistence type="inferred from homology"/>
<dbReference type="Pfam" id="PF05028">
    <property type="entry name" value="PARG_cat_C"/>
    <property type="match status" value="1"/>
</dbReference>
<dbReference type="EMBL" id="MVGT01000331">
    <property type="protein sequence ID" value="OVA18990.1"/>
    <property type="molecule type" value="Genomic_DNA"/>
</dbReference>
<dbReference type="InterPro" id="IPR046372">
    <property type="entry name" value="PARG_cat_C"/>
</dbReference>
<evidence type="ECO:0000313" key="9">
    <source>
        <dbReference type="Proteomes" id="UP000195402"/>
    </source>
</evidence>
<name>A0A200R8H3_MACCD</name>
<feature type="binding site" evidence="5">
    <location>
        <position position="279"/>
    </location>
    <ligand>
        <name>substrate</name>
    </ligand>
</feature>
<comment type="caution">
    <text evidence="8">The sequence shown here is derived from an EMBL/GenBank/DDBJ whole genome shotgun (WGS) entry which is preliminary data.</text>
</comment>
<dbReference type="PANTHER" id="PTHR12837">
    <property type="entry name" value="POLY ADP-RIBOSE GLYCOHYDROLASE"/>
    <property type="match status" value="1"/>
</dbReference>